<name>A0A183B345_9TREM</name>
<reference evidence="2 3" key="2">
    <citation type="submission" date="2018-11" db="EMBL/GenBank/DDBJ databases">
        <authorList>
            <consortium name="Pathogen Informatics"/>
        </authorList>
    </citation>
    <scope>NUCLEOTIDE SEQUENCE [LARGE SCALE GENOMIC DNA]</scope>
    <source>
        <strain evidence="2 3">Egypt</strain>
    </source>
</reference>
<feature type="domain" description="Septin-type G" evidence="1">
    <location>
        <begin position="1"/>
        <end position="169"/>
    </location>
</feature>
<dbReference type="OrthoDB" id="416553at2759"/>
<evidence type="ECO:0000313" key="2">
    <source>
        <dbReference type="EMBL" id="VDP90902.1"/>
    </source>
</evidence>
<keyword evidence="3" id="KW-1185">Reference proteome</keyword>
<proteinExistence type="predicted"/>
<dbReference type="PANTHER" id="PTHR18884">
    <property type="entry name" value="SEPTIN"/>
    <property type="match status" value="1"/>
</dbReference>
<evidence type="ECO:0000259" key="1">
    <source>
        <dbReference type="PROSITE" id="PS51719"/>
    </source>
</evidence>
<dbReference type="Proteomes" id="UP000272942">
    <property type="component" value="Unassembled WGS sequence"/>
</dbReference>
<dbReference type="EMBL" id="UZAN01055564">
    <property type="protein sequence ID" value="VDP90902.1"/>
    <property type="molecule type" value="Genomic_DNA"/>
</dbReference>
<accession>A0A183B345</accession>
<dbReference type="GO" id="GO:0005525">
    <property type="term" value="F:GTP binding"/>
    <property type="evidence" value="ECO:0007669"/>
    <property type="project" value="InterPro"/>
</dbReference>
<protein>
    <submittedName>
        <fullName evidence="4">Septin-type G domain-containing protein</fullName>
    </submittedName>
</protein>
<gene>
    <name evidence="2" type="ORF">ECPE_LOCUS13630</name>
</gene>
<sequence>MFTNDLPSYLLPFLQLYPVQGPSKRNTPASSTRVDTRSFELCEGLVKLRLCISDTPGFGQGVDNSTCWQPIVDYLDQQFEAYLKSELSVTRTTVGSGAPYSSSLAKDSRVHVCIYFVAPSGHGLHQLDIETLKHLHSKVNPMNTYSLFSVPGLSDTIPKIEGDNFCLQL</sequence>
<dbReference type="Gene3D" id="3.40.50.300">
    <property type="entry name" value="P-loop containing nucleotide triphosphate hydrolases"/>
    <property type="match status" value="1"/>
</dbReference>
<dbReference type="AlphaFoldDB" id="A0A183B345"/>
<dbReference type="WBParaSite" id="ECPE_0001367001-mRNA-1">
    <property type="protein sequence ID" value="ECPE_0001367001-mRNA-1"/>
    <property type="gene ID" value="ECPE_0001367001"/>
</dbReference>
<reference evidence="4" key="1">
    <citation type="submission" date="2016-06" db="UniProtKB">
        <authorList>
            <consortium name="WormBaseParasite"/>
        </authorList>
    </citation>
    <scope>IDENTIFICATION</scope>
</reference>
<evidence type="ECO:0000313" key="4">
    <source>
        <dbReference type="WBParaSite" id="ECPE_0001367001-mRNA-1"/>
    </source>
</evidence>
<dbReference type="PROSITE" id="PS51719">
    <property type="entry name" value="G_SEPTIN"/>
    <property type="match status" value="1"/>
</dbReference>
<dbReference type="Pfam" id="PF00735">
    <property type="entry name" value="Septin"/>
    <property type="match status" value="1"/>
</dbReference>
<dbReference type="InterPro" id="IPR030379">
    <property type="entry name" value="G_SEPTIN_dom"/>
</dbReference>
<organism evidence="4">
    <name type="scientific">Echinostoma caproni</name>
    <dbReference type="NCBI Taxonomy" id="27848"/>
    <lineage>
        <taxon>Eukaryota</taxon>
        <taxon>Metazoa</taxon>
        <taxon>Spiralia</taxon>
        <taxon>Lophotrochozoa</taxon>
        <taxon>Platyhelminthes</taxon>
        <taxon>Trematoda</taxon>
        <taxon>Digenea</taxon>
        <taxon>Plagiorchiida</taxon>
        <taxon>Echinostomata</taxon>
        <taxon>Echinostomatoidea</taxon>
        <taxon>Echinostomatidae</taxon>
        <taxon>Echinostoma</taxon>
    </lineage>
</organism>
<dbReference type="InterPro" id="IPR027417">
    <property type="entry name" value="P-loop_NTPase"/>
</dbReference>
<evidence type="ECO:0000313" key="3">
    <source>
        <dbReference type="Proteomes" id="UP000272942"/>
    </source>
</evidence>